<evidence type="ECO:0000313" key="2">
    <source>
        <dbReference type="EMBL" id="PCS05095.1"/>
    </source>
</evidence>
<keyword evidence="3" id="KW-1185">Reference proteome</keyword>
<dbReference type="EMBL" id="JXJX01000022">
    <property type="protein sequence ID" value="PCS05095.1"/>
    <property type="molecule type" value="Genomic_DNA"/>
</dbReference>
<feature type="transmembrane region" description="Helical" evidence="1">
    <location>
        <begin position="75"/>
        <end position="98"/>
    </location>
</feature>
<gene>
    <name evidence="2" type="ORF">RU87_GL000810</name>
</gene>
<feature type="transmembrane region" description="Helical" evidence="1">
    <location>
        <begin position="6"/>
        <end position="23"/>
    </location>
</feature>
<comment type="caution">
    <text evidence="2">The sequence shown here is derived from an EMBL/GenBank/DDBJ whole genome shotgun (WGS) entry which is preliminary data.</text>
</comment>
<organism evidence="2 3">
    <name type="scientific">Pseudolactococcus plantarum</name>
    <dbReference type="NCBI Taxonomy" id="1365"/>
    <lineage>
        <taxon>Bacteria</taxon>
        <taxon>Bacillati</taxon>
        <taxon>Bacillota</taxon>
        <taxon>Bacilli</taxon>
        <taxon>Lactobacillales</taxon>
        <taxon>Streptococcaceae</taxon>
        <taxon>Pseudolactococcus</taxon>
    </lineage>
</organism>
<name>A0A2A5RV50_9LACT</name>
<evidence type="ECO:0000256" key="1">
    <source>
        <dbReference type="SAM" id="Phobius"/>
    </source>
</evidence>
<protein>
    <submittedName>
        <fullName evidence="2">Uncharacterized protein</fullName>
    </submittedName>
</protein>
<keyword evidence="1" id="KW-0472">Membrane</keyword>
<accession>A0A2A5RV50</accession>
<feature type="transmembrane region" description="Helical" evidence="1">
    <location>
        <begin position="104"/>
        <end position="124"/>
    </location>
</feature>
<dbReference type="AlphaFoldDB" id="A0A2A5RV50"/>
<sequence length="149" mass="17767">MILSALYVISRLFILYLYLRVNMNMNIEYRSKYIEYYSKNDHDRGQNLIHFDMPPFPITNRIILKKWSKLFKLDVFMKSIGTCLLSIFSIVVVIFSIQSNNKEYLLFAILPSCVQLFNEIISWYQIDDPVLDKPIVPKRILARLEEFNM</sequence>
<proteinExistence type="predicted"/>
<keyword evidence="1" id="KW-0812">Transmembrane</keyword>
<reference evidence="2 3" key="1">
    <citation type="submission" date="2014-12" db="EMBL/GenBank/DDBJ databases">
        <title>Draft genome sequences of 10 type strains of Lactococcus.</title>
        <authorList>
            <person name="Sun Z."/>
            <person name="Zhong Z."/>
            <person name="Liu W."/>
            <person name="Zhang W."/>
            <person name="Zhang H."/>
        </authorList>
    </citation>
    <scope>NUCLEOTIDE SEQUENCE [LARGE SCALE GENOMIC DNA]</scope>
    <source>
        <strain evidence="2 3">DSM 20686</strain>
    </source>
</reference>
<keyword evidence="1" id="KW-1133">Transmembrane helix</keyword>
<evidence type="ECO:0000313" key="3">
    <source>
        <dbReference type="Proteomes" id="UP000242246"/>
    </source>
</evidence>
<dbReference type="Proteomes" id="UP000242246">
    <property type="component" value="Unassembled WGS sequence"/>
</dbReference>